<sequence length="330" mass="39196">MEKVVEDVYSKDILDYFLRVFKLDDSYKVLSGFENYVYEVMKDNHPYILRVTHSSHRSEQEILGELDWINYLNSQHVNVPTIYKSSNETYIEKKIAKDHTIFFACLFSKVQGKALRVTDELFNEDLFEKWGRETAKMHRVTVNYHPKQKLRKFWYEDDLFEVDKYIDNDIVVARTQEIVKALHSLPKEDFGLIHNDIHYGNFFFNGESISIFDFDDACYFWHVSDIAIPLYYTCSALFTNLTSMKEKNSFTATFLTAFMKGYTLEKEPPKDWEKLLPLFLKVRDITLYAALHKKIAPEDRDERLQRRMEEIRERIEKKMPIVSYNGEGAV</sequence>
<dbReference type="AlphaFoldDB" id="A0A916RVI2"/>
<proteinExistence type="inferred from homology"/>
<dbReference type="RefSeq" id="WP_188384171.1">
    <property type="nucleotide sequence ID" value="NZ_BMEY01000007.1"/>
</dbReference>
<dbReference type="Proteomes" id="UP000613512">
    <property type="component" value="Unassembled WGS sequence"/>
</dbReference>
<protein>
    <recommendedName>
        <fullName evidence="2">Aminoglycoside phosphotransferase domain-containing protein</fullName>
    </recommendedName>
</protein>
<dbReference type="PANTHER" id="PTHR21064:SF6">
    <property type="entry name" value="AMINOGLYCOSIDE PHOSPHOTRANSFERASE DOMAIN-CONTAINING PROTEIN"/>
    <property type="match status" value="1"/>
</dbReference>
<dbReference type="SUPFAM" id="SSF56112">
    <property type="entry name" value="Protein kinase-like (PK-like)"/>
    <property type="match status" value="1"/>
</dbReference>
<evidence type="ECO:0000259" key="2">
    <source>
        <dbReference type="Pfam" id="PF01636"/>
    </source>
</evidence>
<reference evidence="3" key="1">
    <citation type="journal article" date="2014" name="Int. J. Syst. Evol. Microbiol.">
        <title>Complete genome sequence of Corynebacterium casei LMG S-19264T (=DSM 44701T), isolated from a smear-ripened cheese.</title>
        <authorList>
            <consortium name="US DOE Joint Genome Institute (JGI-PGF)"/>
            <person name="Walter F."/>
            <person name="Albersmeier A."/>
            <person name="Kalinowski J."/>
            <person name="Ruckert C."/>
        </authorList>
    </citation>
    <scope>NUCLEOTIDE SEQUENCE</scope>
    <source>
        <strain evidence="3">CGMCC 1.12408</strain>
    </source>
</reference>
<evidence type="ECO:0000313" key="3">
    <source>
        <dbReference type="EMBL" id="GGA73129.1"/>
    </source>
</evidence>
<dbReference type="InterPro" id="IPR011009">
    <property type="entry name" value="Kinase-like_dom_sf"/>
</dbReference>
<gene>
    <name evidence="3" type="ORF">GCM10008025_16080</name>
</gene>
<dbReference type="InterPro" id="IPR050249">
    <property type="entry name" value="Pseudomonas-type_ThrB"/>
</dbReference>
<dbReference type="EMBL" id="BMEY01000007">
    <property type="protein sequence ID" value="GGA73129.1"/>
    <property type="molecule type" value="Genomic_DNA"/>
</dbReference>
<dbReference type="Gene3D" id="3.30.200.20">
    <property type="entry name" value="Phosphorylase Kinase, domain 1"/>
    <property type="match status" value="1"/>
</dbReference>
<evidence type="ECO:0000256" key="1">
    <source>
        <dbReference type="ARBA" id="ARBA00038240"/>
    </source>
</evidence>
<dbReference type="GO" id="GO:0009088">
    <property type="term" value="P:threonine biosynthetic process"/>
    <property type="evidence" value="ECO:0007669"/>
    <property type="project" value="TreeGrafter"/>
</dbReference>
<dbReference type="InterPro" id="IPR002575">
    <property type="entry name" value="Aminoglycoside_PTrfase"/>
</dbReference>
<keyword evidence="4" id="KW-1185">Reference proteome</keyword>
<dbReference type="Gene3D" id="3.90.1200.10">
    <property type="match status" value="1"/>
</dbReference>
<evidence type="ECO:0000313" key="4">
    <source>
        <dbReference type="Proteomes" id="UP000613512"/>
    </source>
</evidence>
<comment type="caution">
    <text evidence="3">The sequence shown here is derived from an EMBL/GenBank/DDBJ whole genome shotgun (WGS) entry which is preliminary data.</text>
</comment>
<accession>A0A916RVI2</accession>
<feature type="domain" description="Aminoglycoside phosphotransferase" evidence="2">
    <location>
        <begin position="30"/>
        <end position="239"/>
    </location>
</feature>
<dbReference type="Pfam" id="PF01636">
    <property type="entry name" value="APH"/>
    <property type="match status" value="1"/>
</dbReference>
<reference evidence="3" key="2">
    <citation type="submission" date="2020-09" db="EMBL/GenBank/DDBJ databases">
        <authorList>
            <person name="Sun Q."/>
            <person name="Zhou Y."/>
        </authorList>
    </citation>
    <scope>NUCLEOTIDE SEQUENCE</scope>
    <source>
        <strain evidence="3">CGMCC 1.12408</strain>
    </source>
</reference>
<comment type="similarity">
    <text evidence="1">Belongs to the pseudomonas-type ThrB family.</text>
</comment>
<organism evidence="3 4">
    <name type="scientific">Ornithinibacillus halotolerans</name>
    <dbReference type="NCBI Taxonomy" id="1274357"/>
    <lineage>
        <taxon>Bacteria</taxon>
        <taxon>Bacillati</taxon>
        <taxon>Bacillota</taxon>
        <taxon>Bacilli</taxon>
        <taxon>Bacillales</taxon>
        <taxon>Bacillaceae</taxon>
        <taxon>Ornithinibacillus</taxon>
    </lineage>
</organism>
<dbReference type="GO" id="GO:0004413">
    <property type="term" value="F:homoserine kinase activity"/>
    <property type="evidence" value="ECO:0007669"/>
    <property type="project" value="TreeGrafter"/>
</dbReference>
<dbReference type="PANTHER" id="PTHR21064">
    <property type="entry name" value="AMINOGLYCOSIDE PHOSPHOTRANSFERASE DOMAIN-CONTAINING PROTEIN-RELATED"/>
    <property type="match status" value="1"/>
</dbReference>
<name>A0A916RVI2_9BACI</name>